<evidence type="ECO:0000313" key="25">
    <source>
        <dbReference type="EMBL" id="QRW23203.1"/>
    </source>
</evidence>
<dbReference type="GO" id="GO:0006310">
    <property type="term" value="P:DNA recombination"/>
    <property type="evidence" value="ECO:0007669"/>
    <property type="project" value="UniProtKB-KW"/>
</dbReference>
<evidence type="ECO:0000259" key="21">
    <source>
        <dbReference type="PROSITE" id="PS50013"/>
    </source>
</evidence>
<dbReference type="InterPro" id="IPR001878">
    <property type="entry name" value="Znf_CCHC"/>
</dbReference>
<dbReference type="Pfam" id="PF17921">
    <property type="entry name" value="Integrase_H2C2"/>
    <property type="match status" value="1"/>
</dbReference>
<dbReference type="EMBL" id="CP059667">
    <property type="protein sequence ID" value="QRW23203.1"/>
    <property type="molecule type" value="Genomic_DNA"/>
</dbReference>
<dbReference type="CDD" id="cd09274">
    <property type="entry name" value="RNase_HI_RT_Ty3"/>
    <property type="match status" value="1"/>
</dbReference>
<feature type="compositionally biased region" description="Low complexity" evidence="20">
    <location>
        <begin position="60"/>
        <end position="74"/>
    </location>
</feature>
<dbReference type="Pfam" id="PF03732">
    <property type="entry name" value="Retrotrans_gag"/>
    <property type="match status" value="1"/>
</dbReference>
<dbReference type="GO" id="GO:0006508">
    <property type="term" value="P:proteolysis"/>
    <property type="evidence" value="ECO:0007669"/>
    <property type="project" value="UniProtKB-KW"/>
</dbReference>
<feature type="domain" description="Chromo" evidence="21">
    <location>
        <begin position="1454"/>
        <end position="1513"/>
    </location>
</feature>
<dbReference type="Proteomes" id="UP000650533">
    <property type="component" value="Chromosome 10"/>
</dbReference>
<evidence type="ECO:0000256" key="4">
    <source>
        <dbReference type="ARBA" id="ARBA00022679"/>
    </source>
</evidence>
<evidence type="ECO:0000256" key="7">
    <source>
        <dbReference type="ARBA" id="ARBA00022723"/>
    </source>
</evidence>
<evidence type="ECO:0000259" key="24">
    <source>
        <dbReference type="PROSITE" id="PS50994"/>
    </source>
</evidence>
<evidence type="ECO:0000256" key="13">
    <source>
        <dbReference type="ARBA" id="ARBA00022908"/>
    </source>
</evidence>
<feature type="domain" description="Reverse transcriptase" evidence="23">
    <location>
        <begin position="609"/>
        <end position="788"/>
    </location>
</feature>
<reference evidence="25" key="1">
    <citation type="submission" date="2020-05" db="EMBL/GenBank/DDBJ databases">
        <title>Evolutionary and genomic comparisons of hybrid uninucleate and nonhybrid Rhizoctonia fungi.</title>
        <authorList>
            <person name="Li C."/>
            <person name="Chen X."/>
        </authorList>
    </citation>
    <scope>NUCLEOTIDE SEQUENCE</scope>
    <source>
        <strain evidence="25">AG-1 IA</strain>
    </source>
</reference>
<dbReference type="InterPro" id="IPR000953">
    <property type="entry name" value="Chromo/chromo_shadow_dom"/>
</dbReference>
<dbReference type="FunFam" id="1.10.340.70:FF:000001">
    <property type="entry name" value="Retrovirus-related Pol polyprotein from transposon gypsy-like Protein"/>
    <property type="match status" value="1"/>
</dbReference>
<dbReference type="PROSITE" id="PS50158">
    <property type="entry name" value="ZF_CCHC"/>
    <property type="match status" value="1"/>
</dbReference>
<evidence type="ECO:0000256" key="15">
    <source>
        <dbReference type="ARBA" id="ARBA00022932"/>
    </source>
</evidence>
<keyword evidence="9" id="KW-0255">Endonuclease</keyword>
<dbReference type="Pfam" id="PF17917">
    <property type="entry name" value="RT_RNaseH"/>
    <property type="match status" value="1"/>
</dbReference>
<keyword evidence="10" id="KW-0378">Hydrolase</keyword>
<gene>
    <name evidence="25" type="ORF">RhiXN_08239</name>
</gene>
<feature type="compositionally biased region" description="Basic and acidic residues" evidence="20">
    <location>
        <begin position="138"/>
        <end position="149"/>
    </location>
</feature>
<dbReference type="GeneID" id="67030518"/>
<dbReference type="GO" id="GO:0003887">
    <property type="term" value="F:DNA-directed DNA polymerase activity"/>
    <property type="evidence" value="ECO:0007669"/>
    <property type="project" value="UniProtKB-KW"/>
</dbReference>
<feature type="coiled-coil region" evidence="19">
    <location>
        <begin position="7"/>
        <end position="41"/>
    </location>
</feature>
<dbReference type="InterPro" id="IPR036397">
    <property type="entry name" value="RNaseH_sf"/>
</dbReference>
<evidence type="ECO:0000256" key="9">
    <source>
        <dbReference type="ARBA" id="ARBA00022759"/>
    </source>
</evidence>
<dbReference type="Gene3D" id="3.30.420.10">
    <property type="entry name" value="Ribonuclease H-like superfamily/Ribonuclease H"/>
    <property type="match status" value="1"/>
</dbReference>
<evidence type="ECO:0000256" key="17">
    <source>
        <dbReference type="ARBA" id="ARBA00023172"/>
    </source>
</evidence>
<feature type="domain" description="CCHC-type" evidence="22">
    <location>
        <begin position="361"/>
        <end position="376"/>
    </location>
</feature>
<dbReference type="GO" id="GO:0006397">
    <property type="term" value="P:mRNA processing"/>
    <property type="evidence" value="ECO:0007669"/>
    <property type="project" value="UniProtKB-KW"/>
</dbReference>
<keyword evidence="4" id="KW-0808">Transferase</keyword>
<keyword evidence="14" id="KW-0695">RNA-directed DNA polymerase</keyword>
<evidence type="ECO:0000256" key="19">
    <source>
        <dbReference type="SAM" id="Coils"/>
    </source>
</evidence>
<keyword evidence="3" id="KW-0645">Protease</keyword>
<dbReference type="Gene3D" id="2.40.70.10">
    <property type="entry name" value="Acid Proteases"/>
    <property type="match status" value="1"/>
</dbReference>
<dbReference type="InterPro" id="IPR001584">
    <property type="entry name" value="Integrase_cat-core"/>
</dbReference>
<evidence type="ECO:0000256" key="3">
    <source>
        <dbReference type="ARBA" id="ARBA00022670"/>
    </source>
</evidence>
<proteinExistence type="predicted"/>
<evidence type="ECO:0000256" key="14">
    <source>
        <dbReference type="ARBA" id="ARBA00022918"/>
    </source>
</evidence>
<dbReference type="InterPro" id="IPR043502">
    <property type="entry name" value="DNA/RNA_pol_sf"/>
</dbReference>
<dbReference type="Pfam" id="PF00078">
    <property type="entry name" value="RVT_1"/>
    <property type="match status" value="1"/>
</dbReference>
<dbReference type="SUPFAM" id="SSF56672">
    <property type="entry name" value="DNA/RNA polymerases"/>
    <property type="match status" value="1"/>
</dbReference>
<feature type="region of interest" description="Disordered" evidence="20">
    <location>
        <begin position="312"/>
        <end position="334"/>
    </location>
</feature>
<dbReference type="GO" id="GO:0003723">
    <property type="term" value="F:RNA binding"/>
    <property type="evidence" value="ECO:0007669"/>
    <property type="project" value="UniProtKB-KW"/>
</dbReference>
<keyword evidence="18" id="KW-0862">Zinc</keyword>
<dbReference type="InterPro" id="IPR043128">
    <property type="entry name" value="Rev_trsase/Diguanyl_cyclase"/>
</dbReference>
<dbReference type="GO" id="GO:0004519">
    <property type="term" value="F:endonuclease activity"/>
    <property type="evidence" value="ECO:0007669"/>
    <property type="project" value="UniProtKB-KW"/>
</dbReference>
<evidence type="ECO:0000256" key="18">
    <source>
        <dbReference type="PROSITE-ProRule" id="PRU00047"/>
    </source>
</evidence>
<dbReference type="GO" id="GO:0015074">
    <property type="term" value="P:DNA integration"/>
    <property type="evidence" value="ECO:0007669"/>
    <property type="project" value="UniProtKB-KW"/>
</dbReference>
<dbReference type="Pfam" id="PF08284">
    <property type="entry name" value="RVP_2"/>
    <property type="match status" value="1"/>
</dbReference>
<name>A0A8H8T090_9AGAM</name>
<dbReference type="InterPro" id="IPR021109">
    <property type="entry name" value="Peptidase_aspartic_dom_sf"/>
</dbReference>
<dbReference type="PROSITE" id="PS50013">
    <property type="entry name" value="CHROMO_2"/>
    <property type="match status" value="1"/>
</dbReference>
<dbReference type="FunFam" id="3.30.70.270:FF:000026">
    <property type="entry name" value="Transposon Ty3-G Gag-Pol polyprotein"/>
    <property type="match status" value="1"/>
</dbReference>
<dbReference type="InterPro" id="IPR056924">
    <property type="entry name" value="SH3_Tf2-1"/>
</dbReference>
<keyword evidence="15" id="KW-0239">DNA-directed DNA polymerase</keyword>
<evidence type="ECO:0000256" key="8">
    <source>
        <dbReference type="ARBA" id="ARBA00022750"/>
    </source>
</evidence>
<evidence type="ECO:0000256" key="11">
    <source>
        <dbReference type="ARBA" id="ARBA00022842"/>
    </source>
</evidence>
<keyword evidence="2" id="KW-0507">mRNA processing</keyword>
<dbReference type="SUPFAM" id="SSF53098">
    <property type="entry name" value="Ribonuclease H-like"/>
    <property type="match status" value="1"/>
</dbReference>
<evidence type="ECO:0000256" key="16">
    <source>
        <dbReference type="ARBA" id="ARBA00023125"/>
    </source>
</evidence>
<keyword evidence="13" id="KW-0229">DNA integration</keyword>
<keyword evidence="19" id="KW-0175">Coiled coil</keyword>
<keyword evidence="16" id="KW-0238">DNA-binding</keyword>
<keyword evidence="6" id="KW-0540">Nuclease</keyword>
<dbReference type="PROSITE" id="PS50878">
    <property type="entry name" value="RT_POL"/>
    <property type="match status" value="1"/>
</dbReference>
<dbReference type="SMART" id="SM00298">
    <property type="entry name" value="CHROMO"/>
    <property type="match status" value="1"/>
</dbReference>
<dbReference type="CDD" id="cd00303">
    <property type="entry name" value="retropepsin_like"/>
    <property type="match status" value="1"/>
</dbReference>
<dbReference type="CDD" id="cd01647">
    <property type="entry name" value="RT_LTR"/>
    <property type="match status" value="1"/>
</dbReference>
<dbReference type="FunFam" id="3.10.20.370:FF:000001">
    <property type="entry name" value="Retrovirus-related Pol polyprotein from transposon 17.6-like protein"/>
    <property type="match status" value="1"/>
</dbReference>
<evidence type="ECO:0000313" key="26">
    <source>
        <dbReference type="Proteomes" id="UP000650533"/>
    </source>
</evidence>
<dbReference type="Gene3D" id="3.10.20.370">
    <property type="match status" value="1"/>
</dbReference>
<keyword evidence="18" id="KW-0863">Zinc-finger</keyword>
<dbReference type="GO" id="GO:0003677">
    <property type="term" value="F:DNA binding"/>
    <property type="evidence" value="ECO:0007669"/>
    <property type="project" value="UniProtKB-KW"/>
</dbReference>
<dbReference type="EC" id="2.7.7.49" evidence="1"/>
<dbReference type="InterPro" id="IPR041588">
    <property type="entry name" value="Integrase_H2C2"/>
</dbReference>
<keyword evidence="7" id="KW-0479">Metal-binding</keyword>
<dbReference type="InterPro" id="IPR023780">
    <property type="entry name" value="Chromo_domain"/>
</dbReference>
<dbReference type="Pfam" id="PF24626">
    <property type="entry name" value="SH3_Tf2-1"/>
    <property type="match status" value="1"/>
</dbReference>
<dbReference type="InterPro" id="IPR005162">
    <property type="entry name" value="Retrotrans_gag_dom"/>
</dbReference>
<dbReference type="InterPro" id="IPR041373">
    <property type="entry name" value="RT_RNaseH"/>
</dbReference>
<dbReference type="Pfam" id="PF00385">
    <property type="entry name" value="Chromo"/>
    <property type="match status" value="1"/>
</dbReference>
<keyword evidence="11" id="KW-0460">Magnesium</keyword>
<dbReference type="GO" id="GO:0006338">
    <property type="term" value="P:chromatin remodeling"/>
    <property type="evidence" value="ECO:0007669"/>
    <property type="project" value="UniProtKB-ARBA"/>
</dbReference>
<dbReference type="Gene3D" id="4.10.60.10">
    <property type="entry name" value="Zinc finger, CCHC-type"/>
    <property type="match status" value="1"/>
</dbReference>
<dbReference type="GO" id="GO:0004190">
    <property type="term" value="F:aspartic-type endopeptidase activity"/>
    <property type="evidence" value="ECO:0007669"/>
    <property type="project" value="UniProtKB-KW"/>
</dbReference>
<sequence length="1516" mass="171992">MEPEPSLAALLEAITALTATVRSLQDQIKSQGQQLNELKAICKETANLLSDKDQGTQAQPGPLVGPVTPPTHTGGEAHTPGTVRPELKAPFRPSRGMGFDSEEEEEPRRAPKKEPRDTPKRSLSSLTPFDAGSSVKQPKMELPDPYKGDSRGWKATQWLDRMLLWVALHQDQFDEEEQMVVWILYHMTDKAANWALPIIGTIIKGKGNPPTTIPALTAKFKEAFADPDAKRAATRKIAALTQTTTTSEYVTEFCNLMAELDWNTEAYIAQFTRGLHWKVKELLSTKDNIPNNDLEAIFAALVKIDNTRWENKENRPKKAPTKAPVAATTSTTTTTTRVRLSEDPNYVTPEEQDRRRASGLCVKCGQKGHGIKQCPNGWKATIKEVAKSLAPKIDVHVSDYEFVSLALDSNKKPLLFINLELHDFPTEHLKTLIDSGATSNFISPSIVEKYKIPKTQLENPRVVRMLDGTISQTGRIWHQVHLTVLANGHSHSIPFLVCPIGNTPAILGMTWLTQESPLIDWNQGTITFPDQVQIASEEEADPNPLADLPTEYHEFARVFGEEEFKVLPPHREYDISIDLTPDTKLSPGPIYGMTNAESKALKQHIDEELATGKIRPSTSSAGAPVMFVKKADGSLCLVVDYRKLNDVTLKNVYPLPRQDDLMAKLRNAKLFTKLDLQWGYNNVRIKEGDEWKTAFRTKYGLFEYLVMPFGLTNAPAAFQHFMNNLFRDLIDVTVVIYLDNILIFSEDPKDHPTHVREVLSWLMKNQLFCKLSKCHFHVTTVNYLGIVISPAGFSMDQKKIEAVTSWPTPKTVKQVQAFLGFVNYLRRFIPNFSSIARPLHNLTKKETPWSWGNLEETAFQELKTLVTQSPVLVHSNPELPYYLETDASGVAMGAILSQRGEDNRLHPVAYMSKSFSGAEANYDTHDKELLAIIKALEEWRIFLEATDRPIQVFTDHRNLEYWMQARTFNRRHARWRIFLSNFNFEIHYHPGKQSGKPDALSRRSDYIDMTPEPEVILPAEVFANTSEEELEIVTEIRAKLREDPSLDPIIQFLTEDADNAPPSICKAYRDYDWEEDLLWYRGKLVVPDSETLKEQLLKEFHDSPLAGHPGQQRTLELLSRNYWWPGMKSSAKEWVECCPTCQANRRAHAPVIALKPLEVPPFPFHTISYDFITGFPKSNGHDAILVVIDSFSKFGHFIPTSKKVTAKGLADLFITHVWKLHGLPVKTISDWGTTFTGKFLRALYQRLGVRPAFSLAYHPESDGQTERVNQFIKFYLRSYVAADHSDWAAWLPLAEYAYNNAKHEATGKSPFELVYGQNPVMNPSNVPANVPEADAVADTLAREWKEAESALQMSKERMTRSQGVIPEFSIGKKVWLDGKNVDLRTNSNKLDPKRLGPFKVIEKISSHAYRLELPETLKIHDVFYVGLLSKSHKSPSQPFPERPPPETIEGEEEYKVEQIIDSKCQRGKWFYLIKWKEYGPEDNSWEPEELLEHSQEEIKRFNQAKLRKACDAAKSL</sequence>
<dbReference type="InterPro" id="IPR050951">
    <property type="entry name" value="Retrovirus_Pol_polyprotein"/>
</dbReference>
<feature type="compositionally biased region" description="Basic and acidic residues" evidence="20">
    <location>
        <begin position="106"/>
        <end position="120"/>
    </location>
</feature>
<keyword evidence="5" id="KW-0548">Nucleotidyltransferase</keyword>
<dbReference type="InterPro" id="IPR000477">
    <property type="entry name" value="RT_dom"/>
</dbReference>
<evidence type="ECO:0000259" key="22">
    <source>
        <dbReference type="PROSITE" id="PS50158"/>
    </source>
</evidence>
<keyword evidence="17" id="KW-0233">DNA recombination</keyword>
<dbReference type="Gene3D" id="3.10.10.10">
    <property type="entry name" value="HIV Type 1 Reverse Transcriptase, subunit A, domain 1"/>
    <property type="match status" value="1"/>
</dbReference>
<evidence type="ECO:0000256" key="2">
    <source>
        <dbReference type="ARBA" id="ARBA00022664"/>
    </source>
</evidence>
<evidence type="ECO:0000256" key="12">
    <source>
        <dbReference type="ARBA" id="ARBA00022884"/>
    </source>
</evidence>
<dbReference type="SUPFAM" id="SSF50630">
    <property type="entry name" value="Acid proteases"/>
    <property type="match status" value="1"/>
</dbReference>
<feature type="domain" description="Integrase catalytic" evidence="24">
    <location>
        <begin position="1159"/>
        <end position="1318"/>
    </location>
</feature>
<dbReference type="InterPro" id="IPR012337">
    <property type="entry name" value="RNaseH-like_sf"/>
</dbReference>
<accession>A0A8H8T090</accession>
<organism evidence="25 26">
    <name type="scientific">Rhizoctonia solani</name>
    <dbReference type="NCBI Taxonomy" id="456999"/>
    <lineage>
        <taxon>Eukaryota</taxon>
        <taxon>Fungi</taxon>
        <taxon>Dikarya</taxon>
        <taxon>Basidiomycota</taxon>
        <taxon>Agaricomycotina</taxon>
        <taxon>Agaricomycetes</taxon>
        <taxon>Cantharellales</taxon>
        <taxon>Ceratobasidiaceae</taxon>
        <taxon>Rhizoctonia</taxon>
    </lineage>
</organism>
<dbReference type="PROSITE" id="PS50994">
    <property type="entry name" value="INTEGRASE"/>
    <property type="match status" value="1"/>
</dbReference>
<evidence type="ECO:0000256" key="6">
    <source>
        <dbReference type="ARBA" id="ARBA00022722"/>
    </source>
</evidence>
<dbReference type="GO" id="GO:0003964">
    <property type="term" value="F:RNA-directed DNA polymerase activity"/>
    <property type="evidence" value="ECO:0007669"/>
    <property type="project" value="UniProtKB-KW"/>
</dbReference>
<feature type="region of interest" description="Disordered" evidence="20">
    <location>
        <begin position="51"/>
        <end position="149"/>
    </location>
</feature>
<dbReference type="Gene3D" id="1.10.340.70">
    <property type="match status" value="1"/>
</dbReference>
<evidence type="ECO:0000256" key="10">
    <source>
        <dbReference type="ARBA" id="ARBA00022801"/>
    </source>
</evidence>
<feature type="compositionally biased region" description="Low complexity" evidence="20">
    <location>
        <begin position="321"/>
        <end position="334"/>
    </location>
</feature>
<evidence type="ECO:0000259" key="23">
    <source>
        <dbReference type="PROSITE" id="PS50878"/>
    </source>
</evidence>
<protein>
    <recommendedName>
        <fullName evidence="1">RNA-directed DNA polymerase</fullName>
        <ecNumber evidence="1">2.7.7.49</ecNumber>
    </recommendedName>
</protein>
<keyword evidence="12" id="KW-0694">RNA-binding</keyword>
<dbReference type="PANTHER" id="PTHR37984">
    <property type="entry name" value="PROTEIN CBG26694"/>
    <property type="match status" value="1"/>
</dbReference>
<dbReference type="InterPro" id="IPR036875">
    <property type="entry name" value="Znf_CCHC_sf"/>
</dbReference>
<evidence type="ECO:0000256" key="20">
    <source>
        <dbReference type="SAM" id="MobiDB-lite"/>
    </source>
</evidence>
<dbReference type="KEGG" id="rsx:RhiXN_08239"/>
<dbReference type="GO" id="GO:0008270">
    <property type="term" value="F:zinc ion binding"/>
    <property type="evidence" value="ECO:0007669"/>
    <property type="project" value="UniProtKB-KW"/>
</dbReference>
<dbReference type="Gene3D" id="2.40.50.40">
    <property type="match status" value="1"/>
</dbReference>
<dbReference type="SUPFAM" id="SSF54160">
    <property type="entry name" value="Chromo domain-like"/>
    <property type="match status" value="1"/>
</dbReference>
<dbReference type="RefSeq" id="XP_043183440.1">
    <property type="nucleotide sequence ID" value="XM_043328055.1"/>
</dbReference>
<keyword evidence="8" id="KW-0064">Aspartyl protease</keyword>
<dbReference type="GO" id="GO:0005634">
    <property type="term" value="C:nucleus"/>
    <property type="evidence" value="ECO:0007669"/>
    <property type="project" value="UniProtKB-ARBA"/>
</dbReference>
<dbReference type="PANTHER" id="PTHR37984:SF5">
    <property type="entry name" value="PROTEIN NYNRIN-LIKE"/>
    <property type="match status" value="1"/>
</dbReference>
<dbReference type="Gene3D" id="3.30.70.270">
    <property type="match status" value="2"/>
</dbReference>
<evidence type="ECO:0000256" key="5">
    <source>
        <dbReference type="ARBA" id="ARBA00022695"/>
    </source>
</evidence>
<dbReference type="InterPro" id="IPR016197">
    <property type="entry name" value="Chromo-like_dom_sf"/>
</dbReference>
<dbReference type="SUPFAM" id="SSF57756">
    <property type="entry name" value="Retrovirus zinc finger-like domains"/>
    <property type="match status" value="1"/>
</dbReference>
<evidence type="ECO:0000256" key="1">
    <source>
        <dbReference type="ARBA" id="ARBA00012493"/>
    </source>
</evidence>